<keyword evidence="1" id="KW-1133">Transmembrane helix</keyword>
<dbReference type="RefSeq" id="WP_249656117.1">
    <property type="nucleotide sequence ID" value="NZ_JAMFMA010000001.1"/>
</dbReference>
<feature type="transmembrane region" description="Helical" evidence="1">
    <location>
        <begin position="70"/>
        <end position="92"/>
    </location>
</feature>
<keyword evidence="1" id="KW-0812">Transmembrane</keyword>
<keyword evidence="1" id="KW-0472">Membrane</keyword>
<evidence type="ECO:0000256" key="1">
    <source>
        <dbReference type="SAM" id="Phobius"/>
    </source>
</evidence>
<keyword evidence="4" id="KW-1185">Reference proteome</keyword>
<feature type="transmembrane region" description="Helical" evidence="1">
    <location>
        <begin position="21"/>
        <end position="38"/>
    </location>
</feature>
<name>A0ABT0PNG5_9FLAO</name>
<dbReference type="Pfam" id="PF13239">
    <property type="entry name" value="2TM"/>
    <property type="match status" value="1"/>
</dbReference>
<proteinExistence type="predicted"/>
<gene>
    <name evidence="3" type="ORF">M3P19_02900</name>
</gene>
<sequence length="109" mass="12918">METNLEKLEKAHKRVRKIKGFYSHLIVYLVVNIILLLIKNDVSNYVIQESGIHDEGFARYLHWQFISTPIWWGFILVIQALNLFGHPIIAGWEKRKINEIMNKEEQNSK</sequence>
<evidence type="ECO:0000313" key="3">
    <source>
        <dbReference type="EMBL" id="MCL6272937.1"/>
    </source>
</evidence>
<dbReference type="EMBL" id="JAMFMA010000001">
    <property type="protein sequence ID" value="MCL6272937.1"/>
    <property type="molecule type" value="Genomic_DNA"/>
</dbReference>
<accession>A0ABT0PNG5</accession>
<evidence type="ECO:0000313" key="4">
    <source>
        <dbReference type="Proteomes" id="UP001203607"/>
    </source>
</evidence>
<organism evidence="3 4">
    <name type="scientific">Flagellimonas spongiicola</name>
    <dbReference type="NCBI Taxonomy" id="2942208"/>
    <lineage>
        <taxon>Bacteria</taxon>
        <taxon>Pseudomonadati</taxon>
        <taxon>Bacteroidota</taxon>
        <taxon>Flavobacteriia</taxon>
        <taxon>Flavobacteriales</taxon>
        <taxon>Flavobacteriaceae</taxon>
        <taxon>Flagellimonas</taxon>
    </lineage>
</organism>
<feature type="domain" description="2TM" evidence="2">
    <location>
        <begin position="9"/>
        <end position="102"/>
    </location>
</feature>
<reference evidence="3 4" key="1">
    <citation type="submission" date="2022-05" db="EMBL/GenBank/DDBJ databases">
        <authorList>
            <person name="Park J.-S."/>
        </authorList>
    </citation>
    <scope>NUCLEOTIDE SEQUENCE [LARGE SCALE GENOMIC DNA]</scope>
    <source>
        <strain evidence="3 4">2012CJ35-5</strain>
    </source>
</reference>
<dbReference type="Proteomes" id="UP001203607">
    <property type="component" value="Unassembled WGS sequence"/>
</dbReference>
<evidence type="ECO:0000259" key="2">
    <source>
        <dbReference type="Pfam" id="PF13239"/>
    </source>
</evidence>
<protein>
    <submittedName>
        <fullName evidence="3">2TM domain-containing protein</fullName>
    </submittedName>
</protein>
<dbReference type="InterPro" id="IPR025698">
    <property type="entry name" value="2TM_dom"/>
</dbReference>
<comment type="caution">
    <text evidence="3">The sequence shown here is derived from an EMBL/GenBank/DDBJ whole genome shotgun (WGS) entry which is preliminary data.</text>
</comment>